<evidence type="ECO:0000259" key="4">
    <source>
        <dbReference type="SMART" id="SM00331"/>
    </source>
</evidence>
<dbReference type="Pfam" id="PF01590">
    <property type="entry name" value="GAF"/>
    <property type="match status" value="1"/>
</dbReference>
<evidence type="ECO:0000259" key="3">
    <source>
        <dbReference type="SMART" id="SM00065"/>
    </source>
</evidence>
<protein>
    <submittedName>
        <fullName evidence="5">Serine phosphatase RsbU (Regulator of sigma subunit)</fullName>
    </submittedName>
</protein>
<feature type="compositionally biased region" description="Pro residues" evidence="2">
    <location>
        <begin position="9"/>
        <end position="21"/>
    </location>
</feature>
<dbReference type="PANTHER" id="PTHR43156:SF2">
    <property type="entry name" value="STAGE II SPORULATION PROTEIN E"/>
    <property type="match status" value="1"/>
</dbReference>
<dbReference type="Gene3D" id="3.30.450.40">
    <property type="match status" value="1"/>
</dbReference>
<keyword evidence="1" id="KW-0378">Hydrolase</keyword>
<dbReference type="Proteomes" id="UP000277671">
    <property type="component" value="Unassembled WGS sequence"/>
</dbReference>
<dbReference type="Gene3D" id="3.60.40.10">
    <property type="entry name" value="PPM-type phosphatase domain"/>
    <property type="match status" value="1"/>
</dbReference>
<dbReference type="AlphaFoldDB" id="A0A495JT18"/>
<comment type="caution">
    <text evidence="5">The sequence shown here is derived from an EMBL/GenBank/DDBJ whole genome shotgun (WGS) entry which is preliminary data.</text>
</comment>
<dbReference type="SMART" id="SM00331">
    <property type="entry name" value="PP2C_SIG"/>
    <property type="match status" value="1"/>
</dbReference>
<feature type="region of interest" description="Disordered" evidence="2">
    <location>
        <begin position="1"/>
        <end position="50"/>
    </location>
</feature>
<dbReference type="EMBL" id="RBKT01000001">
    <property type="protein sequence ID" value="RKR91494.1"/>
    <property type="molecule type" value="Genomic_DNA"/>
</dbReference>
<evidence type="ECO:0000256" key="2">
    <source>
        <dbReference type="SAM" id="MobiDB-lite"/>
    </source>
</evidence>
<dbReference type="InterPro" id="IPR003594">
    <property type="entry name" value="HATPase_dom"/>
</dbReference>
<sequence>MPGSVGRVPAPPSRWPGPSPTPGSAAGSEAAAGAGEPSAGPPTETTWAQTPLGPAEEWEPALRSVVDLVLSAPVPMALAFGDELALIYNDGFAELIRDLHPAAFGRPAAEVFAQVWELAGVGEEIEKVYRTGIPYLEREGVLPVDRGRGSDQVDHVVLTRGYSPVRDQHGQIIGLLMVIVETTQVTRRLQRLSELAVALSGTLTLDDVARSALRYALESFDADQVGIAVDDGADWRGVRRIRGELLDEADERLPPLWRSFAADSAAPLVVAAASATPRFWADGRPLLSTAIDRHDEKIRALAVLPLRTPSLGGALAIGYCAAHPWSPAERALLTAAAELVAQAAERARRFENQHGTAQLLQRSMLPEQLPDLPRLRLAARYDAGVDGNAAGGDFYDAFPLSPGRLAVVLGDVAGHDVHAAALMGQVRAALRALALSNPDPAAVLSGLDRLVGSLGTEARRDELFVTVVYGVVEPGAGLMTLASAGHPAPLLRQAPAGVPPTARYLDVPPGAPLGLGGNRPTSTVPFVPGDTLLLFSDGVVERRQQSLSAGFAALAEAIAGASSGDPRTLCAVASRAVAGPTEDDAAVLAVEHALTPSRSASLEMPAEPTAPGRVRQWLTAQLTSWQVPESVIGAAVLCTSELTTNALLHAGTAAQVEIDLSPERLLVSVADQGTRGTVTPTRADTLSSRGRGLGLIEQLSDAWGTDPTVRGSTVWFEILIPEGGPRGNG</sequence>
<dbReference type="PANTHER" id="PTHR43156">
    <property type="entry name" value="STAGE II SPORULATION PROTEIN E-RELATED"/>
    <property type="match status" value="1"/>
</dbReference>
<dbReference type="InterPro" id="IPR001932">
    <property type="entry name" value="PPM-type_phosphatase-like_dom"/>
</dbReference>
<organism evidence="5 6">
    <name type="scientific">Micromonospora pisi</name>
    <dbReference type="NCBI Taxonomy" id="589240"/>
    <lineage>
        <taxon>Bacteria</taxon>
        <taxon>Bacillati</taxon>
        <taxon>Actinomycetota</taxon>
        <taxon>Actinomycetes</taxon>
        <taxon>Micromonosporales</taxon>
        <taxon>Micromonosporaceae</taxon>
        <taxon>Micromonospora</taxon>
    </lineage>
</organism>
<dbReference type="Pfam" id="PF13581">
    <property type="entry name" value="HATPase_c_2"/>
    <property type="match status" value="1"/>
</dbReference>
<evidence type="ECO:0000313" key="5">
    <source>
        <dbReference type="EMBL" id="RKR91494.1"/>
    </source>
</evidence>
<dbReference type="RefSeq" id="WP_121159590.1">
    <property type="nucleotide sequence ID" value="NZ_RBKT01000001.1"/>
</dbReference>
<proteinExistence type="predicted"/>
<dbReference type="InterPro" id="IPR052016">
    <property type="entry name" value="Bact_Sigma-Reg"/>
</dbReference>
<feature type="compositionally biased region" description="Low complexity" evidence="2">
    <location>
        <begin position="22"/>
        <end position="44"/>
    </location>
</feature>
<dbReference type="SMART" id="SM00065">
    <property type="entry name" value="GAF"/>
    <property type="match status" value="1"/>
</dbReference>
<feature type="domain" description="PPM-type phosphatase" evidence="4">
    <location>
        <begin position="380"/>
        <end position="592"/>
    </location>
</feature>
<dbReference type="InterPro" id="IPR036457">
    <property type="entry name" value="PPM-type-like_dom_sf"/>
</dbReference>
<dbReference type="Gene3D" id="3.30.565.10">
    <property type="entry name" value="Histidine kinase-like ATPase, C-terminal domain"/>
    <property type="match status" value="1"/>
</dbReference>
<reference evidence="5 6" key="1">
    <citation type="submission" date="2018-10" db="EMBL/GenBank/DDBJ databases">
        <title>Sequencing the genomes of 1000 actinobacteria strains.</title>
        <authorList>
            <person name="Klenk H.-P."/>
        </authorList>
    </citation>
    <scope>NUCLEOTIDE SEQUENCE [LARGE SCALE GENOMIC DNA]</scope>
    <source>
        <strain evidence="5 6">DSM 45175</strain>
    </source>
</reference>
<dbReference type="InterPro" id="IPR003018">
    <property type="entry name" value="GAF"/>
</dbReference>
<dbReference type="SUPFAM" id="SSF55781">
    <property type="entry name" value="GAF domain-like"/>
    <property type="match status" value="1"/>
</dbReference>
<dbReference type="Gene3D" id="3.30.450.20">
    <property type="entry name" value="PAS domain"/>
    <property type="match status" value="1"/>
</dbReference>
<dbReference type="OrthoDB" id="118142at2"/>
<dbReference type="CDD" id="cd16936">
    <property type="entry name" value="HATPase_RsbW-like"/>
    <property type="match status" value="1"/>
</dbReference>
<dbReference type="InterPro" id="IPR029016">
    <property type="entry name" value="GAF-like_dom_sf"/>
</dbReference>
<dbReference type="GO" id="GO:0016791">
    <property type="term" value="F:phosphatase activity"/>
    <property type="evidence" value="ECO:0007669"/>
    <property type="project" value="TreeGrafter"/>
</dbReference>
<evidence type="ECO:0000313" key="6">
    <source>
        <dbReference type="Proteomes" id="UP000277671"/>
    </source>
</evidence>
<feature type="domain" description="GAF" evidence="3">
    <location>
        <begin position="204"/>
        <end position="354"/>
    </location>
</feature>
<accession>A0A495JT18</accession>
<gene>
    <name evidence="5" type="ORF">BDK92_5892</name>
</gene>
<dbReference type="Pfam" id="PF07228">
    <property type="entry name" value="SpoIIE"/>
    <property type="match status" value="1"/>
</dbReference>
<evidence type="ECO:0000256" key="1">
    <source>
        <dbReference type="ARBA" id="ARBA00022801"/>
    </source>
</evidence>
<keyword evidence="6" id="KW-1185">Reference proteome</keyword>
<dbReference type="InterPro" id="IPR036890">
    <property type="entry name" value="HATPase_C_sf"/>
</dbReference>
<name>A0A495JT18_9ACTN</name>